<dbReference type="AlphaFoldDB" id="X6P7R3"/>
<name>X6P7R3_RETFI</name>
<protein>
    <submittedName>
        <fullName evidence="1">Uncharacterized protein</fullName>
    </submittedName>
</protein>
<dbReference type="EMBL" id="ASPP01002819">
    <property type="protein sequence ID" value="ETO34158.1"/>
    <property type="molecule type" value="Genomic_DNA"/>
</dbReference>
<accession>X6P7R3</accession>
<keyword evidence="2" id="KW-1185">Reference proteome</keyword>
<feature type="non-terminal residue" evidence="1">
    <location>
        <position position="1"/>
    </location>
</feature>
<organism evidence="1 2">
    <name type="scientific">Reticulomyxa filosa</name>
    <dbReference type="NCBI Taxonomy" id="46433"/>
    <lineage>
        <taxon>Eukaryota</taxon>
        <taxon>Sar</taxon>
        <taxon>Rhizaria</taxon>
        <taxon>Retaria</taxon>
        <taxon>Foraminifera</taxon>
        <taxon>Monothalamids</taxon>
        <taxon>Reticulomyxidae</taxon>
        <taxon>Reticulomyxa</taxon>
    </lineage>
</organism>
<evidence type="ECO:0000313" key="1">
    <source>
        <dbReference type="EMBL" id="ETO34158.1"/>
    </source>
</evidence>
<reference evidence="1 2" key="1">
    <citation type="journal article" date="2013" name="Curr. Biol.">
        <title>The Genome of the Foraminiferan Reticulomyxa filosa.</title>
        <authorList>
            <person name="Glockner G."/>
            <person name="Hulsmann N."/>
            <person name="Schleicher M."/>
            <person name="Noegel A.A."/>
            <person name="Eichinger L."/>
            <person name="Gallinger C."/>
            <person name="Pawlowski J."/>
            <person name="Sierra R."/>
            <person name="Euteneuer U."/>
            <person name="Pillet L."/>
            <person name="Moustafa A."/>
            <person name="Platzer M."/>
            <person name="Groth M."/>
            <person name="Szafranski K."/>
            <person name="Schliwa M."/>
        </authorList>
    </citation>
    <scope>NUCLEOTIDE SEQUENCE [LARGE SCALE GENOMIC DNA]</scope>
</reference>
<evidence type="ECO:0000313" key="2">
    <source>
        <dbReference type="Proteomes" id="UP000023152"/>
    </source>
</evidence>
<proteinExistence type="predicted"/>
<gene>
    <name evidence="1" type="ORF">RFI_02939</name>
</gene>
<dbReference type="Proteomes" id="UP000023152">
    <property type="component" value="Unassembled WGS sequence"/>
</dbReference>
<sequence>ICYELSAVEFFLMERQLYYCDEYIEKVKSQCKKKKTKNDDAISQLILRSENSFEACKRKYLTLFMFMSHCFEKDSNREPMQFSQLVRDVKDSNYENIMIDGFETNMCSIPFEDEEHILWDGVLSYLSFSLHELLETIGISEDDFQNQTKPNVFDGMCDALDSALQDGYVSLQKTNKNKGIEPAKKKIISLMNKWIQIQQSLKGCKMLETMFVIHKDVDILSNLVKECKTICAKLDNTELNSLKTRFIQALCYELIFHLKCAEKVAFQVVQRHQNFPSKFEQRTYGKISYEYLKVKKKTQRKVVDKKKLTVIGALQSFGKLDDQTFI</sequence>
<comment type="caution">
    <text evidence="1">The sequence shown here is derived from an EMBL/GenBank/DDBJ whole genome shotgun (WGS) entry which is preliminary data.</text>
</comment>